<dbReference type="InterPro" id="IPR036514">
    <property type="entry name" value="SGNH_hydro_sf"/>
</dbReference>
<sequence length="623" mass="66264">MQPIQFFAARAEDGVLLPGATVRVLVSGSETLAPLFSDAAATVVLANPMHADASARVFFYTTAARIDIQIGYAGYRAPLLQGIGTSDPVDMINAEIDRLNRDMVDGKVHATVAAGLLATVDGQSFYVEPTSPDISRSLYVRVSATEARHVSDDPSVGYIAEIDVRTAAVESGTFNGLELRFVRLAVESGYTWALVDSVGRMALGCRVDGSLVGKFMLRDGTVDRNTLKLDLDGFIAKALDPQSGYAWAVIDTLGRIGLALRVDGTVTGKFLLGSGAVPRKALGTDLSGFIAVQLSPESGYVWAVVDAVGRIALGITTAGKTVGNFDIHIPDVTGIEYLKPVHDLLCVGDSLTANSSQVTWREQLAPLISTRTIVNGGIGGQTSRQIAARFGAGTALLTVTDNQIPASGSVTVTALSTLLLSTPATNSGTYTLTGTLGGIHGTLTCTHSETGDSSDVYTFARDNAGEARYSAPKSPFVPDVPGDGFYTEIIWMGRNNLDNIEQIKADIRAMVGVQKTVEKRYLIITPPLGGNPTPGTSTGEGVGTATYNNCVALEDWATTEYGDRVIKIREWLMQFNDGSADDLDDVAKGVVPRSLRLDVIHNTTISNGHIARRIAYEINRRSW</sequence>
<evidence type="ECO:0000313" key="1">
    <source>
        <dbReference type="EMBL" id="QCG68629.1"/>
    </source>
</evidence>
<proteinExistence type="predicted"/>
<reference evidence="2" key="1">
    <citation type="submission" date="2019-04" db="EMBL/GenBank/DDBJ databases">
        <title>Complete genome sequence of Pseudomonas veronii strain PVy, a versatile degrader capable of using multiple contaminants as sole carbon sources.</title>
        <authorList>
            <person name="Lopez-Echartea E."/>
            <person name="Ridl J."/>
            <person name="Pajer P."/>
            <person name="Strejcek M."/>
            <person name="Suman J."/>
            <person name="Uhlik O."/>
        </authorList>
    </citation>
    <scope>NUCLEOTIDE SEQUENCE [LARGE SCALE GENOMIC DNA]</scope>
    <source>
        <strain evidence="2">Pvy</strain>
    </source>
</reference>
<accession>A0A4P7YCH2</accession>
<dbReference type="SUPFAM" id="SSF52266">
    <property type="entry name" value="SGNH hydrolase"/>
    <property type="match status" value="1"/>
</dbReference>
<protein>
    <submittedName>
        <fullName evidence="1">Uncharacterized protein</fullName>
    </submittedName>
</protein>
<dbReference type="RefSeq" id="WP_141123669.1">
    <property type="nucleotide sequence ID" value="NZ_CP039631.3"/>
</dbReference>
<dbReference type="Proteomes" id="UP000298274">
    <property type="component" value="Chromosome"/>
</dbReference>
<name>A0A4P7YCH2_PSEVE</name>
<organism evidence="1 2">
    <name type="scientific">Pseudomonas veronii</name>
    <dbReference type="NCBI Taxonomy" id="76761"/>
    <lineage>
        <taxon>Bacteria</taxon>
        <taxon>Pseudomonadati</taxon>
        <taxon>Pseudomonadota</taxon>
        <taxon>Gammaproteobacteria</taxon>
        <taxon>Pseudomonadales</taxon>
        <taxon>Pseudomonadaceae</taxon>
        <taxon>Pseudomonas</taxon>
    </lineage>
</organism>
<gene>
    <name evidence="1" type="ORF">E4167_33390</name>
</gene>
<dbReference type="Gene3D" id="3.40.50.1110">
    <property type="entry name" value="SGNH hydrolase"/>
    <property type="match status" value="1"/>
</dbReference>
<dbReference type="EMBL" id="CP039631">
    <property type="protein sequence ID" value="QCG68629.1"/>
    <property type="molecule type" value="Genomic_DNA"/>
</dbReference>
<dbReference type="GO" id="GO:0016788">
    <property type="term" value="F:hydrolase activity, acting on ester bonds"/>
    <property type="evidence" value="ECO:0007669"/>
    <property type="project" value="UniProtKB-ARBA"/>
</dbReference>
<evidence type="ECO:0000313" key="2">
    <source>
        <dbReference type="Proteomes" id="UP000298274"/>
    </source>
</evidence>
<dbReference type="AlphaFoldDB" id="A0A4P7YCH2"/>